<keyword evidence="7" id="KW-1133">Transmembrane helix</keyword>
<evidence type="ECO:0000256" key="5">
    <source>
        <dbReference type="ARBA" id="ARBA00022777"/>
    </source>
</evidence>
<dbReference type="SMART" id="SM00388">
    <property type="entry name" value="HisKA"/>
    <property type="match status" value="1"/>
</dbReference>
<gene>
    <name evidence="9" type="ORF">LNAT_P0250</name>
</gene>
<evidence type="ECO:0000256" key="6">
    <source>
        <dbReference type="ARBA" id="ARBA00023012"/>
    </source>
</evidence>
<evidence type="ECO:0000313" key="9">
    <source>
        <dbReference type="EMBL" id="GAX86955.1"/>
    </source>
</evidence>
<reference evidence="9 10" key="1">
    <citation type="journal article" date="2017" name="Syst. Appl. Microbiol.">
        <title>Lebetimonas natsushimae sp. nov., a novel strictly anaerobic, moderately thermophilic chemoautotroph isolated from a deep-sea hydrothermal vent polychaete nest in the Mid-Okinawa Trough.</title>
        <authorList>
            <person name="Nagata R."/>
            <person name="Takaki Y."/>
            <person name="Tame A."/>
            <person name="Nunoura T."/>
            <person name="Muto H."/>
            <person name="Mino S."/>
            <person name="Sawayama S."/>
            <person name="Takai K."/>
            <person name="Nakagawa S."/>
        </authorList>
    </citation>
    <scope>NUCLEOTIDE SEQUENCE [LARGE SCALE GENOMIC DNA]</scope>
    <source>
        <strain evidence="9 10">HS1857</strain>
    </source>
</reference>
<dbReference type="InterPro" id="IPR003594">
    <property type="entry name" value="HATPase_dom"/>
</dbReference>
<dbReference type="Gene3D" id="3.30.565.10">
    <property type="entry name" value="Histidine kinase-like ATPase, C-terminal domain"/>
    <property type="match status" value="1"/>
</dbReference>
<dbReference type="InterPro" id="IPR003661">
    <property type="entry name" value="HisK_dim/P_dom"/>
</dbReference>
<dbReference type="SUPFAM" id="SSF55874">
    <property type="entry name" value="ATPase domain of HSP90 chaperone/DNA topoisomerase II/histidine kinase"/>
    <property type="match status" value="1"/>
</dbReference>
<dbReference type="SMART" id="SM00387">
    <property type="entry name" value="HATPase_c"/>
    <property type="match status" value="1"/>
</dbReference>
<organism evidence="9 10">
    <name type="scientific">Lebetimonas natsushimae</name>
    <dbReference type="NCBI Taxonomy" id="1936991"/>
    <lineage>
        <taxon>Bacteria</taxon>
        <taxon>Pseudomonadati</taxon>
        <taxon>Campylobacterota</taxon>
        <taxon>Epsilonproteobacteria</taxon>
        <taxon>Nautiliales</taxon>
        <taxon>Nautiliaceae</taxon>
        <taxon>Lebetimonas</taxon>
    </lineage>
</organism>
<protein>
    <recommendedName>
        <fullName evidence="2">histidine kinase</fullName>
        <ecNumber evidence="2">2.7.13.3</ecNumber>
    </recommendedName>
</protein>
<evidence type="ECO:0000256" key="2">
    <source>
        <dbReference type="ARBA" id="ARBA00012438"/>
    </source>
</evidence>
<evidence type="ECO:0000256" key="3">
    <source>
        <dbReference type="ARBA" id="ARBA00022553"/>
    </source>
</evidence>
<dbReference type="Pfam" id="PF02518">
    <property type="entry name" value="HATPase_c"/>
    <property type="match status" value="1"/>
</dbReference>
<comment type="catalytic activity">
    <reaction evidence="1">
        <text>ATP + protein L-histidine = ADP + protein N-phospho-L-histidine.</text>
        <dbReference type="EC" id="2.7.13.3"/>
    </reaction>
</comment>
<dbReference type="GO" id="GO:0000155">
    <property type="term" value="F:phosphorelay sensor kinase activity"/>
    <property type="evidence" value="ECO:0007669"/>
    <property type="project" value="InterPro"/>
</dbReference>
<dbReference type="SUPFAM" id="SSF47384">
    <property type="entry name" value="Homodimeric domain of signal transducing histidine kinase"/>
    <property type="match status" value="1"/>
</dbReference>
<keyword evidence="5" id="KW-0418">Kinase</keyword>
<dbReference type="InterPro" id="IPR036097">
    <property type="entry name" value="HisK_dim/P_sf"/>
</dbReference>
<dbReference type="GO" id="GO:0005886">
    <property type="term" value="C:plasma membrane"/>
    <property type="evidence" value="ECO:0007669"/>
    <property type="project" value="TreeGrafter"/>
</dbReference>
<dbReference type="Proteomes" id="UP000217944">
    <property type="component" value="Unassembled WGS sequence"/>
</dbReference>
<feature type="transmembrane region" description="Helical" evidence="7">
    <location>
        <begin position="12"/>
        <end position="32"/>
    </location>
</feature>
<dbReference type="InterPro" id="IPR036890">
    <property type="entry name" value="HATPase_C_sf"/>
</dbReference>
<dbReference type="PANTHER" id="PTHR45453">
    <property type="entry name" value="PHOSPHATE REGULON SENSOR PROTEIN PHOR"/>
    <property type="match status" value="1"/>
</dbReference>
<keyword evidence="10" id="KW-1185">Reference proteome</keyword>
<dbReference type="Gene3D" id="1.10.287.130">
    <property type="match status" value="1"/>
</dbReference>
<dbReference type="PANTHER" id="PTHR45453:SF1">
    <property type="entry name" value="PHOSPHATE REGULON SENSOR PROTEIN PHOR"/>
    <property type="match status" value="1"/>
</dbReference>
<evidence type="ECO:0000259" key="8">
    <source>
        <dbReference type="PROSITE" id="PS50109"/>
    </source>
</evidence>
<evidence type="ECO:0000313" key="10">
    <source>
        <dbReference type="Proteomes" id="UP000217944"/>
    </source>
</evidence>
<comment type="caution">
    <text evidence="9">The sequence shown here is derived from an EMBL/GenBank/DDBJ whole genome shotgun (WGS) entry which is preliminary data.</text>
</comment>
<dbReference type="InterPro" id="IPR005467">
    <property type="entry name" value="His_kinase_dom"/>
</dbReference>
<dbReference type="CDD" id="cd00075">
    <property type="entry name" value="HATPase"/>
    <property type="match status" value="1"/>
</dbReference>
<proteinExistence type="predicted"/>
<keyword evidence="7" id="KW-0812">Transmembrane</keyword>
<dbReference type="InterPro" id="IPR050351">
    <property type="entry name" value="BphY/WalK/GraS-like"/>
</dbReference>
<dbReference type="AlphaFoldDB" id="A0A292YC54"/>
<feature type="domain" description="Histidine kinase" evidence="8">
    <location>
        <begin position="177"/>
        <end position="381"/>
    </location>
</feature>
<keyword evidence="7" id="KW-0472">Membrane</keyword>
<evidence type="ECO:0000256" key="1">
    <source>
        <dbReference type="ARBA" id="ARBA00000085"/>
    </source>
</evidence>
<dbReference type="CDD" id="cd00082">
    <property type="entry name" value="HisKA"/>
    <property type="match status" value="1"/>
</dbReference>
<dbReference type="GO" id="GO:0016036">
    <property type="term" value="P:cellular response to phosphate starvation"/>
    <property type="evidence" value="ECO:0007669"/>
    <property type="project" value="TreeGrafter"/>
</dbReference>
<evidence type="ECO:0000256" key="4">
    <source>
        <dbReference type="ARBA" id="ARBA00022679"/>
    </source>
</evidence>
<feature type="transmembrane region" description="Helical" evidence="7">
    <location>
        <begin position="137"/>
        <end position="157"/>
    </location>
</feature>
<dbReference type="EC" id="2.7.13.3" evidence="2"/>
<dbReference type="RefSeq" id="WP_238593955.1">
    <property type="nucleotide sequence ID" value="NZ_BDME01000001.1"/>
</dbReference>
<dbReference type="PRINTS" id="PR00344">
    <property type="entry name" value="BCTRLSENSOR"/>
</dbReference>
<sequence length="381" mass="43625">MNNLRNDLFIKFAAVVFIIIALFEGALIFALTKSFNMHLKDRLVIIATEIANSKKNISNLIALQHKYKIYPLFVKVTTLSNPIKDLKKFEGFEVKTIKTSSGKEKVLIYNYVKNNKIISVKTIISGNSDKIEIVKTISLAISFFIYLIVLLVGYKFIDAIAKNIENTIKRLKFFNSNVSHELKTPLTIMKSEISLALKNGKCDETLLKSLLNELNYINDITEKLLFLTKKDFTKKDFKEIDLENIILDLFEKYSKRISINLNINDDEYVIYGDKTLLKMAISNLIENSIKYGAKHIDITLKKTKNKIKLIIKDDGIGIPKEKLPFIFDEFYRVDESRNKKVKGFGLGLAIVKSILNLHKAKINIESEINKGVKITIEFNLV</sequence>
<dbReference type="GO" id="GO:0004721">
    <property type="term" value="F:phosphoprotein phosphatase activity"/>
    <property type="evidence" value="ECO:0007669"/>
    <property type="project" value="TreeGrafter"/>
</dbReference>
<dbReference type="InterPro" id="IPR004358">
    <property type="entry name" value="Sig_transdc_His_kin-like_C"/>
</dbReference>
<keyword evidence="3" id="KW-0597">Phosphoprotein</keyword>
<keyword evidence="4" id="KW-0808">Transferase</keyword>
<name>A0A292YC54_9BACT</name>
<keyword evidence="6" id="KW-0902">Two-component regulatory system</keyword>
<dbReference type="EMBL" id="BDME01000001">
    <property type="protein sequence ID" value="GAX86955.1"/>
    <property type="molecule type" value="Genomic_DNA"/>
</dbReference>
<dbReference type="FunFam" id="3.30.565.10:FF:000006">
    <property type="entry name" value="Sensor histidine kinase WalK"/>
    <property type="match status" value="1"/>
</dbReference>
<dbReference type="PROSITE" id="PS50109">
    <property type="entry name" value="HIS_KIN"/>
    <property type="match status" value="1"/>
</dbReference>
<evidence type="ECO:0000256" key="7">
    <source>
        <dbReference type="SAM" id="Phobius"/>
    </source>
</evidence>
<dbReference type="Pfam" id="PF00512">
    <property type="entry name" value="HisKA"/>
    <property type="match status" value="1"/>
</dbReference>
<accession>A0A292YC54</accession>